<comment type="caution">
    <text evidence="2">The sequence shown here is derived from an EMBL/GenBank/DDBJ whole genome shotgun (WGS) entry which is preliminary data.</text>
</comment>
<gene>
    <name evidence="2" type="ORF">JKP88DRAFT_216464</name>
</gene>
<evidence type="ECO:0000313" key="3">
    <source>
        <dbReference type="Proteomes" id="UP000664859"/>
    </source>
</evidence>
<keyword evidence="3" id="KW-1185">Reference proteome</keyword>
<dbReference type="Proteomes" id="UP000664859">
    <property type="component" value="Unassembled WGS sequence"/>
</dbReference>
<sequence>MSTWGTILLVPMHVPTRGRHLLRHAHASTTSSRRYYRRLQHAHSGHRSGNPPSAGGDARSAHSGWPRFVARMRAANRFEVGSGMCVWLSRARVRAEPDTSGHLSSARLTPAHVAVQNLKLLTICAPSGARDVDSPVHIGTQFGWEAQGALTDS</sequence>
<evidence type="ECO:0000256" key="1">
    <source>
        <dbReference type="SAM" id="MobiDB-lite"/>
    </source>
</evidence>
<name>A0A836C759_9STRA</name>
<accession>A0A836C759</accession>
<evidence type="ECO:0000313" key="2">
    <source>
        <dbReference type="EMBL" id="KAG5175570.1"/>
    </source>
</evidence>
<organism evidence="2 3">
    <name type="scientific">Tribonema minus</name>
    <dbReference type="NCBI Taxonomy" id="303371"/>
    <lineage>
        <taxon>Eukaryota</taxon>
        <taxon>Sar</taxon>
        <taxon>Stramenopiles</taxon>
        <taxon>Ochrophyta</taxon>
        <taxon>PX clade</taxon>
        <taxon>Xanthophyceae</taxon>
        <taxon>Tribonematales</taxon>
        <taxon>Tribonemataceae</taxon>
        <taxon>Tribonema</taxon>
    </lineage>
</organism>
<protein>
    <submittedName>
        <fullName evidence="2">Uncharacterized protein</fullName>
    </submittedName>
</protein>
<proteinExistence type="predicted"/>
<feature type="region of interest" description="Disordered" evidence="1">
    <location>
        <begin position="40"/>
        <end position="61"/>
    </location>
</feature>
<dbReference type="EMBL" id="JAFCMP010000547">
    <property type="protein sequence ID" value="KAG5175570.1"/>
    <property type="molecule type" value="Genomic_DNA"/>
</dbReference>
<dbReference type="AlphaFoldDB" id="A0A836C759"/>
<reference evidence="2" key="1">
    <citation type="submission" date="2021-02" db="EMBL/GenBank/DDBJ databases">
        <title>First Annotated Genome of the Yellow-green Alga Tribonema minus.</title>
        <authorList>
            <person name="Mahan K.M."/>
        </authorList>
    </citation>
    <scope>NUCLEOTIDE SEQUENCE</scope>
    <source>
        <strain evidence="2">UTEX B ZZ1240</strain>
    </source>
</reference>